<comment type="caution">
    <text evidence="7">The sequence shown here is derived from an EMBL/GenBank/DDBJ whole genome shotgun (WGS) entry which is preliminary data.</text>
</comment>
<gene>
    <name evidence="7" type="ORF">BJY01DRAFT_240605</name>
</gene>
<dbReference type="CDD" id="cd07363">
    <property type="entry name" value="45_DOPA_Dioxygenase"/>
    <property type="match status" value="1"/>
</dbReference>
<dbReference type="PIRSF" id="PIRSF006157">
    <property type="entry name" value="Doxgns_DODA"/>
    <property type="match status" value="1"/>
</dbReference>
<dbReference type="InterPro" id="IPR004183">
    <property type="entry name" value="Xdiol_dOase_suB"/>
</dbReference>
<evidence type="ECO:0000313" key="8">
    <source>
        <dbReference type="Proteomes" id="UP001610446"/>
    </source>
</evidence>
<dbReference type="InterPro" id="IPR014436">
    <property type="entry name" value="Extradiol_dOase_DODA"/>
</dbReference>
<organism evidence="7 8">
    <name type="scientific">Aspergillus pseudoustus</name>
    <dbReference type="NCBI Taxonomy" id="1810923"/>
    <lineage>
        <taxon>Eukaryota</taxon>
        <taxon>Fungi</taxon>
        <taxon>Dikarya</taxon>
        <taxon>Ascomycota</taxon>
        <taxon>Pezizomycotina</taxon>
        <taxon>Eurotiomycetes</taxon>
        <taxon>Eurotiomycetidae</taxon>
        <taxon>Eurotiales</taxon>
        <taxon>Aspergillaceae</taxon>
        <taxon>Aspergillus</taxon>
        <taxon>Aspergillus subgen. Nidulantes</taxon>
    </lineage>
</organism>
<dbReference type="PANTHER" id="PTHR30096">
    <property type="entry name" value="4,5-DOPA DIOXYGENASE EXTRADIOL-LIKE PROTEIN"/>
    <property type="match status" value="1"/>
</dbReference>
<evidence type="ECO:0000313" key="7">
    <source>
        <dbReference type="EMBL" id="KAL2829635.1"/>
    </source>
</evidence>
<evidence type="ECO:0000256" key="4">
    <source>
        <dbReference type="ARBA" id="ARBA00022833"/>
    </source>
</evidence>
<dbReference type="Gene3D" id="3.40.830.10">
    <property type="entry name" value="LigB-like"/>
    <property type="match status" value="1"/>
</dbReference>
<dbReference type="EMBL" id="JBFXLU010000326">
    <property type="protein sequence ID" value="KAL2829635.1"/>
    <property type="molecule type" value="Genomic_DNA"/>
</dbReference>
<keyword evidence="4" id="KW-0862">Zinc</keyword>
<dbReference type="GO" id="GO:0051213">
    <property type="term" value="F:dioxygenase activity"/>
    <property type="evidence" value="ECO:0007669"/>
    <property type="project" value="UniProtKB-KW"/>
</dbReference>
<keyword evidence="5" id="KW-0560">Oxidoreductase</keyword>
<evidence type="ECO:0000259" key="6">
    <source>
        <dbReference type="Pfam" id="PF02900"/>
    </source>
</evidence>
<comment type="similarity">
    <text evidence="2">Belongs to the DODA-type extradiol aromatic ring-opening dioxygenase family.</text>
</comment>
<evidence type="ECO:0000256" key="3">
    <source>
        <dbReference type="ARBA" id="ARBA00022723"/>
    </source>
</evidence>
<sequence length="294" mass="33260">MAAAAKRHPTPVFLFSHGTTMMLGEESEPAEFWRSVGDEALRRGIRSIIMMGAHWECTGDKIQVAMNPNPQKTPVAYVAPRRYANFELTPDIPLANRVIGMLRKAGFDAEPNPTFNFIHDTFLILIRMFPTEKTNIPAVIVSANARFDPYYHIKVGSTLRPLRYENVLIIGSGGTVHNLYRNHWMQMVLHRDNFAQPTPPGQFALEFRQAMEDAFTMNCGPMLRRVVARLMKHPMYRDAHGTDDHFISAAFVAGAAGDQEDADAPNAFRAECWELVNMANTQFQLGLWEPAERR</sequence>
<reference evidence="7 8" key="1">
    <citation type="submission" date="2024-07" db="EMBL/GenBank/DDBJ databases">
        <title>Section-level genome sequencing and comparative genomics of Aspergillus sections Usti and Cavernicolus.</title>
        <authorList>
            <consortium name="Lawrence Berkeley National Laboratory"/>
            <person name="Nybo J.L."/>
            <person name="Vesth T.C."/>
            <person name="Theobald S."/>
            <person name="Frisvad J.C."/>
            <person name="Larsen T.O."/>
            <person name="Kjaerboelling I."/>
            <person name="Rothschild-Mancinelli K."/>
            <person name="Lyhne E.K."/>
            <person name="Kogle M.E."/>
            <person name="Barry K."/>
            <person name="Clum A."/>
            <person name="Na H."/>
            <person name="Ledsgaard L."/>
            <person name="Lin J."/>
            <person name="Lipzen A."/>
            <person name="Kuo A."/>
            <person name="Riley R."/>
            <person name="Mondo S."/>
            <person name="Labutti K."/>
            <person name="Haridas S."/>
            <person name="Pangalinan J."/>
            <person name="Salamov A.A."/>
            <person name="Simmons B.A."/>
            <person name="Magnuson J.K."/>
            <person name="Chen J."/>
            <person name="Drula E."/>
            <person name="Henrissat B."/>
            <person name="Wiebenga A."/>
            <person name="Lubbers R.J."/>
            <person name="Gomes A.C."/>
            <person name="Makela M.R."/>
            <person name="Stajich J."/>
            <person name="Grigoriev I.V."/>
            <person name="Mortensen U.H."/>
            <person name="De Vries R.P."/>
            <person name="Baker S.E."/>
            <person name="Andersen M.R."/>
        </authorList>
    </citation>
    <scope>NUCLEOTIDE SEQUENCE [LARGE SCALE GENOMIC DNA]</scope>
    <source>
        <strain evidence="7 8">CBS 123904</strain>
    </source>
</reference>
<keyword evidence="8" id="KW-1185">Reference proteome</keyword>
<accession>A0ABR4IPG4</accession>
<evidence type="ECO:0000256" key="1">
    <source>
        <dbReference type="ARBA" id="ARBA00001947"/>
    </source>
</evidence>
<evidence type="ECO:0000256" key="2">
    <source>
        <dbReference type="ARBA" id="ARBA00007581"/>
    </source>
</evidence>
<dbReference type="SUPFAM" id="SSF53213">
    <property type="entry name" value="LigB-like"/>
    <property type="match status" value="1"/>
</dbReference>
<dbReference type="Pfam" id="PF02900">
    <property type="entry name" value="LigB"/>
    <property type="match status" value="1"/>
</dbReference>
<protein>
    <submittedName>
        <fullName evidence="7">Extradiol ring-cleavage dioxygenase, class III enzyme, subunit B</fullName>
    </submittedName>
</protein>
<dbReference type="Proteomes" id="UP001610446">
    <property type="component" value="Unassembled WGS sequence"/>
</dbReference>
<proteinExistence type="inferred from homology"/>
<evidence type="ECO:0000256" key="5">
    <source>
        <dbReference type="ARBA" id="ARBA00023002"/>
    </source>
</evidence>
<comment type="cofactor">
    <cofactor evidence="1">
        <name>Zn(2+)</name>
        <dbReference type="ChEBI" id="CHEBI:29105"/>
    </cofactor>
</comment>
<feature type="domain" description="Extradiol ring-cleavage dioxygenase class III enzyme subunit B" evidence="6">
    <location>
        <begin position="13"/>
        <end position="261"/>
    </location>
</feature>
<name>A0ABR4IPG4_9EURO</name>
<keyword evidence="3" id="KW-0479">Metal-binding</keyword>
<dbReference type="PANTHER" id="PTHR30096:SF1">
    <property type="entry name" value="AROMATIC RING-OPENING DIOXYGENASE FAMILY PROTEIN (AFU_ORTHOLOGUE AFUA_7G00640)"/>
    <property type="match status" value="1"/>
</dbReference>
<keyword evidence="7" id="KW-0223">Dioxygenase</keyword>